<evidence type="ECO:0000313" key="3">
    <source>
        <dbReference type="Proteomes" id="UP001501072"/>
    </source>
</evidence>
<feature type="region of interest" description="Disordered" evidence="1">
    <location>
        <begin position="355"/>
        <end position="374"/>
    </location>
</feature>
<name>A0ABN1T1A0_9ACTN</name>
<dbReference type="RefSeq" id="WP_342748590.1">
    <property type="nucleotide sequence ID" value="NZ_BAAAHU010000036.1"/>
</dbReference>
<reference evidence="2 3" key="1">
    <citation type="journal article" date="2019" name="Int. J. Syst. Evol. Microbiol.">
        <title>The Global Catalogue of Microorganisms (GCM) 10K type strain sequencing project: providing services to taxonomists for standard genome sequencing and annotation.</title>
        <authorList>
            <consortium name="The Broad Institute Genomics Platform"/>
            <consortium name="The Broad Institute Genome Sequencing Center for Infectious Disease"/>
            <person name="Wu L."/>
            <person name="Ma J."/>
        </authorList>
    </citation>
    <scope>NUCLEOTIDE SEQUENCE [LARGE SCALE GENOMIC DNA]</scope>
    <source>
        <strain evidence="2 3">JCM 11269</strain>
    </source>
</reference>
<comment type="caution">
    <text evidence="2">The sequence shown here is derived from an EMBL/GenBank/DDBJ whole genome shotgun (WGS) entry which is preliminary data.</text>
</comment>
<accession>A0ABN1T1A0</accession>
<gene>
    <name evidence="2" type="ORF">GCM10009564_35040</name>
</gene>
<proteinExistence type="predicted"/>
<dbReference type="EMBL" id="BAAAHU010000036">
    <property type="protein sequence ID" value="GAA1012149.1"/>
    <property type="molecule type" value="Genomic_DNA"/>
</dbReference>
<sequence length="374" mass="40477">MRESTGWVGALAVVLALMVWGAPFAAAGGPTSVLVASPRSGEATALSSVQKEYKLVQKEYKLLERLLGPAHTGSRDQPSDAGLSDARQINVTWMVHDMTPWRLDRVFPLPDTDTVWIHTAAHLPESVNGHWHRAEQPGRLRALLGKLGVMGEETDKGHPGIFPAPWQHETATPEADAPAADEDSTPREPDVALVVMGGSARTRTLHQGEPGFARLQELLQPSSTGTEPVPAAWAEGRYPAVRATVLWGLTGVGGWPLTSRPPGEDVALKRQDQLIVAEDGTPWVRSDLAPDVEDDDIRWHRAPRHLYERLKDSELLGDTDRPSGAARSDSSVSLWWAVGGLAVGAGGTLLIHRAAARRGAGPPRREPRQELIDL</sequence>
<dbReference type="Proteomes" id="UP001501072">
    <property type="component" value="Unassembled WGS sequence"/>
</dbReference>
<evidence type="ECO:0000313" key="2">
    <source>
        <dbReference type="EMBL" id="GAA1012149.1"/>
    </source>
</evidence>
<feature type="compositionally biased region" description="Basic and acidic residues" evidence="1">
    <location>
        <begin position="363"/>
        <end position="374"/>
    </location>
</feature>
<keyword evidence="3" id="KW-1185">Reference proteome</keyword>
<organism evidence="2 3">
    <name type="scientific">Streptomyces thermogriseus</name>
    <dbReference type="NCBI Taxonomy" id="75292"/>
    <lineage>
        <taxon>Bacteria</taxon>
        <taxon>Bacillati</taxon>
        <taxon>Actinomycetota</taxon>
        <taxon>Actinomycetes</taxon>
        <taxon>Kitasatosporales</taxon>
        <taxon>Streptomycetaceae</taxon>
        <taxon>Streptomyces</taxon>
    </lineage>
</organism>
<protein>
    <submittedName>
        <fullName evidence="2">Uncharacterized protein</fullName>
    </submittedName>
</protein>
<evidence type="ECO:0000256" key="1">
    <source>
        <dbReference type="SAM" id="MobiDB-lite"/>
    </source>
</evidence>